<dbReference type="EnsemblPlants" id="TuG1812G0200005901.01.T01">
    <property type="protein sequence ID" value="TuG1812G0200005901.01.T01.cds364195"/>
    <property type="gene ID" value="TuG1812G0200005901.01"/>
</dbReference>
<feature type="transmembrane region" description="Helical" evidence="1">
    <location>
        <begin position="136"/>
        <end position="157"/>
    </location>
</feature>
<evidence type="ECO:0000313" key="2">
    <source>
        <dbReference type="EnsemblPlants" id="TuG1812G0200005901.01.T01.cds364195"/>
    </source>
</evidence>
<dbReference type="AlphaFoldDB" id="A0A8R7PL96"/>
<name>A0A8R7PL96_TRIUA</name>
<sequence length="158" mass="17343">MRYIYIHPLSPNNNTNTNTTASRRIGSIVVCPRENNHRLIRPRPTKNSSIVQADSPQKKISYRPMAAPRIRKLITAQRAFDSVLLQGHDGHPIPWGVVVKKLAELFRFLASAFPALVAGIREWAVAMEQRAGSALAVALPVAAVVALVVLCCCCCGYL</sequence>
<keyword evidence="3" id="KW-1185">Reference proteome</keyword>
<reference evidence="2" key="2">
    <citation type="submission" date="2018-03" db="EMBL/GenBank/DDBJ databases">
        <title>The Triticum urartu genome reveals the dynamic nature of wheat genome evolution.</title>
        <authorList>
            <person name="Ling H."/>
            <person name="Ma B."/>
            <person name="Shi X."/>
            <person name="Liu H."/>
            <person name="Dong L."/>
            <person name="Sun H."/>
            <person name="Cao Y."/>
            <person name="Gao Q."/>
            <person name="Zheng S."/>
            <person name="Li Y."/>
            <person name="Yu Y."/>
            <person name="Du H."/>
            <person name="Qi M."/>
            <person name="Li Y."/>
            <person name="Yu H."/>
            <person name="Cui Y."/>
            <person name="Wang N."/>
            <person name="Chen C."/>
            <person name="Wu H."/>
            <person name="Zhao Y."/>
            <person name="Zhang J."/>
            <person name="Li Y."/>
            <person name="Zhou W."/>
            <person name="Zhang B."/>
            <person name="Hu W."/>
            <person name="Eijk M."/>
            <person name="Tang J."/>
            <person name="Witsenboer H."/>
            <person name="Zhao S."/>
            <person name="Li Z."/>
            <person name="Zhang A."/>
            <person name="Wang D."/>
            <person name="Liang C."/>
        </authorList>
    </citation>
    <scope>NUCLEOTIDE SEQUENCE [LARGE SCALE GENOMIC DNA]</scope>
    <source>
        <strain evidence="2">cv. G1812</strain>
    </source>
</reference>
<evidence type="ECO:0000313" key="3">
    <source>
        <dbReference type="Proteomes" id="UP000015106"/>
    </source>
</evidence>
<feature type="transmembrane region" description="Helical" evidence="1">
    <location>
        <begin position="105"/>
        <end position="124"/>
    </location>
</feature>
<organism evidence="2 3">
    <name type="scientific">Triticum urartu</name>
    <name type="common">Red wild einkorn</name>
    <name type="synonym">Crithodium urartu</name>
    <dbReference type="NCBI Taxonomy" id="4572"/>
    <lineage>
        <taxon>Eukaryota</taxon>
        <taxon>Viridiplantae</taxon>
        <taxon>Streptophyta</taxon>
        <taxon>Embryophyta</taxon>
        <taxon>Tracheophyta</taxon>
        <taxon>Spermatophyta</taxon>
        <taxon>Magnoliopsida</taxon>
        <taxon>Liliopsida</taxon>
        <taxon>Poales</taxon>
        <taxon>Poaceae</taxon>
        <taxon>BOP clade</taxon>
        <taxon>Pooideae</taxon>
        <taxon>Triticodae</taxon>
        <taxon>Triticeae</taxon>
        <taxon>Triticinae</taxon>
        <taxon>Triticum</taxon>
    </lineage>
</organism>
<reference evidence="2" key="3">
    <citation type="submission" date="2022-06" db="UniProtKB">
        <authorList>
            <consortium name="EnsemblPlants"/>
        </authorList>
    </citation>
    <scope>IDENTIFICATION</scope>
</reference>
<keyword evidence="1" id="KW-0812">Transmembrane</keyword>
<accession>A0A8R7PL96</accession>
<reference evidence="3" key="1">
    <citation type="journal article" date="2013" name="Nature">
        <title>Draft genome of the wheat A-genome progenitor Triticum urartu.</title>
        <authorList>
            <person name="Ling H.Q."/>
            <person name="Zhao S."/>
            <person name="Liu D."/>
            <person name="Wang J."/>
            <person name="Sun H."/>
            <person name="Zhang C."/>
            <person name="Fan H."/>
            <person name="Li D."/>
            <person name="Dong L."/>
            <person name="Tao Y."/>
            <person name="Gao C."/>
            <person name="Wu H."/>
            <person name="Li Y."/>
            <person name="Cui Y."/>
            <person name="Guo X."/>
            <person name="Zheng S."/>
            <person name="Wang B."/>
            <person name="Yu K."/>
            <person name="Liang Q."/>
            <person name="Yang W."/>
            <person name="Lou X."/>
            <person name="Chen J."/>
            <person name="Feng M."/>
            <person name="Jian J."/>
            <person name="Zhang X."/>
            <person name="Luo G."/>
            <person name="Jiang Y."/>
            <person name="Liu J."/>
            <person name="Wang Z."/>
            <person name="Sha Y."/>
            <person name="Zhang B."/>
            <person name="Wu H."/>
            <person name="Tang D."/>
            <person name="Shen Q."/>
            <person name="Xue P."/>
            <person name="Zou S."/>
            <person name="Wang X."/>
            <person name="Liu X."/>
            <person name="Wang F."/>
            <person name="Yang Y."/>
            <person name="An X."/>
            <person name="Dong Z."/>
            <person name="Zhang K."/>
            <person name="Zhang X."/>
            <person name="Luo M.C."/>
            <person name="Dvorak J."/>
            <person name="Tong Y."/>
            <person name="Wang J."/>
            <person name="Yang H."/>
            <person name="Li Z."/>
            <person name="Wang D."/>
            <person name="Zhang A."/>
            <person name="Wang J."/>
        </authorList>
    </citation>
    <scope>NUCLEOTIDE SEQUENCE</scope>
    <source>
        <strain evidence="3">cv. G1812</strain>
    </source>
</reference>
<dbReference type="Gramene" id="TuG1812G0200005901.01.T01">
    <property type="protein sequence ID" value="TuG1812G0200005901.01.T01.cds364195"/>
    <property type="gene ID" value="TuG1812G0200005901.01"/>
</dbReference>
<keyword evidence="1" id="KW-0472">Membrane</keyword>
<keyword evidence="1" id="KW-1133">Transmembrane helix</keyword>
<proteinExistence type="predicted"/>
<dbReference type="Proteomes" id="UP000015106">
    <property type="component" value="Chromosome 2"/>
</dbReference>
<protein>
    <submittedName>
        <fullName evidence="2">Uncharacterized protein</fullName>
    </submittedName>
</protein>
<evidence type="ECO:0000256" key="1">
    <source>
        <dbReference type="SAM" id="Phobius"/>
    </source>
</evidence>